<feature type="domain" description="PH" evidence="2">
    <location>
        <begin position="17"/>
        <end position="81"/>
    </location>
</feature>
<dbReference type="EMBL" id="CALOZG010000085">
    <property type="protein sequence ID" value="CAH4037115.1"/>
    <property type="molecule type" value="Genomic_DNA"/>
</dbReference>
<accession>A0A9P0TWY5</accession>
<dbReference type="GO" id="GO:0001881">
    <property type="term" value="P:receptor recycling"/>
    <property type="evidence" value="ECO:0007669"/>
    <property type="project" value="TreeGrafter"/>
</dbReference>
<dbReference type="GO" id="GO:0005802">
    <property type="term" value="C:trans-Golgi network"/>
    <property type="evidence" value="ECO:0007669"/>
    <property type="project" value="TreeGrafter"/>
</dbReference>
<evidence type="ECO:0000259" key="2">
    <source>
        <dbReference type="PROSITE" id="PS50003"/>
    </source>
</evidence>
<dbReference type="GO" id="GO:0055037">
    <property type="term" value="C:recycling endosome"/>
    <property type="evidence" value="ECO:0007669"/>
    <property type="project" value="TreeGrafter"/>
</dbReference>
<dbReference type="GO" id="GO:0042147">
    <property type="term" value="P:retrograde transport, endosome to Golgi"/>
    <property type="evidence" value="ECO:0007669"/>
    <property type="project" value="TreeGrafter"/>
</dbReference>
<proteinExistence type="predicted"/>
<dbReference type="PANTHER" id="PTHR22902">
    <property type="entry name" value="SESQUIPEDALIAN"/>
    <property type="match status" value="1"/>
</dbReference>
<keyword evidence="4" id="KW-1185">Reference proteome</keyword>
<gene>
    <name evidence="3" type="ORF">PIBRA_LOCUS12844</name>
</gene>
<reference evidence="3" key="1">
    <citation type="submission" date="2022-05" db="EMBL/GenBank/DDBJ databases">
        <authorList>
            <person name="Okamura Y."/>
        </authorList>
    </citation>
    <scope>NUCLEOTIDE SEQUENCE</scope>
</reference>
<dbReference type="GO" id="GO:0005829">
    <property type="term" value="C:cytosol"/>
    <property type="evidence" value="ECO:0007669"/>
    <property type="project" value="GOC"/>
</dbReference>
<organism evidence="3 4">
    <name type="scientific">Pieris brassicae</name>
    <name type="common">White butterfly</name>
    <name type="synonym">Large white butterfly</name>
    <dbReference type="NCBI Taxonomy" id="7116"/>
    <lineage>
        <taxon>Eukaryota</taxon>
        <taxon>Metazoa</taxon>
        <taxon>Ecdysozoa</taxon>
        <taxon>Arthropoda</taxon>
        <taxon>Hexapoda</taxon>
        <taxon>Insecta</taxon>
        <taxon>Pterygota</taxon>
        <taxon>Neoptera</taxon>
        <taxon>Endopterygota</taxon>
        <taxon>Lepidoptera</taxon>
        <taxon>Glossata</taxon>
        <taxon>Ditrysia</taxon>
        <taxon>Papilionoidea</taxon>
        <taxon>Pieridae</taxon>
        <taxon>Pierinae</taxon>
        <taxon>Pieris</taxon>
    </lineage>
</organism>
<dbReference type="InterPro" id="IPR011993">
    <property type="entry name" value="PH-like_dom_sf"/>
</dbReference>
<dbReference type="PANTHER" id="PTHR22902:SF53">
    <property type="entry name" value="INOSITOL PHOSPHATASE INTERACTING PROTEIN, ISOFORM A"/>
    <property type="match status" value="1"/>
</dbReference>
<evidence type="ECO:0000313" key="4">
    <source>
        <dbReference type="Proteomes" id="UP001152562"/>
    </source>
</evidence>
<comment type="caution">
    <text evidence="3">The sequence shown here is derived from an EMBL/GenBank/DDBJ whole genome shotgun (WGS) entry which is preliminary data.</text>
</comment>
<dbReference type="PROSITE" id="PS50003">
    <property type="entry name" value="PH_DOMAIN"/>
    <property type="match status" value="1"/>
</dbReference>
<name>A0A9P0TWY5_PIEBR</name>
<dbReference type="Proteomes" id="UP001152562">
    <property type="component" value="Unassembled WGS sequence"/>
</dbReference>
<dbReference type="SMART" id="SM00233">
    <property type="entry name" value="PH"/>
    <property type="match status" value="1"/>
</dbReference>
<dbReference type="Gene3D" id="2.30.29.30">
    <property type="entry name" value="Pleckstrin-homology domain (PH domain)/Phosphotyrosine-binding domain (PTB)"/>
    <property type="match status" value="1"/>
</dbReference>
<evidence type="ECO:0000313" key="3">
    <source>
        <dbReference type="EMBL" id="CAH4037115.1"/>
    </source>
</evidence>
<dbReference type="GO" id="GO:0007032">
    <property type="term" value="P:endosome organization"/>
    <property type="evidence" value="ECO:0007669"/>
    <property type="project" value="TreeGrafter"/>
</dbReference>
<evidence type="ECO:0000256" key="1">
    <source>
        <dbReference type="SAM" id="MobiDB-lite"/>
    </source>
</evidence>
<dbReference type="GO" id="GO:0005769">
    <property type="term" value="C:early endosome"/>
    <property type="evidence" value="ECO:0007669"/>
    <property type="project" value="TreeGrafter"/>
</dbReference>
<sequence>MKINEKNLCAFASSATPVDREGWLDLRGEVGKNYQRRWFTLKGNLLFYFDKKGDKEPVGVIILEGCTIELTEEESYSFKIVFPCEELQRQLDEAQAEDAAEAAALVTITPPEGEEEPKVPPRGQRHNPFNKMADGEPKTVTGSRHHKESLRPEVVRRKVPFRDIHTAFGRSVLADRSEWRAKLRAREEHVPPLIQL</sequence>
<dbReference type="Pfam" id="PF00169">
    <property type="entry name" value="PH"/>
    <property type="match status" value="1"/>
</dbReference>
<dbReference type="InterPro" id="IPR045188">
    <property type="entry name" value="Boi1/Boi2-like"/>
</dbReference>
<protein>
    <recommendedName>
        <fullName evidence="2">PH domain-containing protein</fullName>
    </recommendedName>
</protein>
<dbReference type="SUPFAM" id="SSF50729">
    <property type="entry name" value="PH domain-like"/>
    <property type="match status" value="1"/>
</dbReference>
<dbReference type="AlphaFoldDB" id="A0A9P0TWY5"/>
<dbReference type="InterPro" id="IPR001849">
    <property type="entry name" value="PH_domain"/>
</dbReference>
<feature type="region of interest" description="Disordered" evidence="1">
    <location>
        <begin position="110"/>
        <end position="149"/>
    </location>
</feature>